<dbReference type="EMBL" id="QKLU01000005">
    <property type="protein sequence ID" value="PYF72772.1"/>
    <property type="molecule type" value="Genomic_DNA"/>
</dbReference>
<dbReference type="Gene3D" id="2.60.120.10">
    <property type="entry name" value="Jelly Rolls"/>
    <property type="match status" value="1"/>
</dbReference>
<dbReference type="GO" id="GO:0043565">
    <property type="term" value="F:sequence-specific DNA binding"/>
    <property type="evidence" value="ECO:0007669"/>
    <property type="project" value="InterPro"/>
</dbReference>
<evidence type="ECO:0000256" key="3">
    <source>
        <dbReference type="ARBA" id="ARBA00023163"/>
    </source>
</evidence>
<sequence length="311" mass="35817">MANFLLARDFRTQQCKGLNAERMKPQLLKISKNPTQSFSVRHDLKPSMNNKFHYHPEVELIHFVKGRGAQFVGDSITDFQSGDLVLVGSNLPHYWRFDESFTEGESGNYADVRVAHFSESFLGEYFLNLPENKPLKDLLEKAKRGIKVEGKNKKKVTDILGHMLKAEGTDRIIYLIQALLEISKCDQLELLSSIGFSQVKEEITNDRIKDIYDYTFANFRNKIHLEEIADIARISPNSFCRYFKSFTQKTYSQFLTEIKVGQACKLLIDNRLNIKQVCYESGFNNFASFHKCFKGITGKSPLTYQKEFMAS</sequence>
<reference evidence="5 6" key="1">
    <citation type="submission" date="2018-06" db="EMBL/GenBank/DDBJ databases">
        <title>Genomic Encyclopedia of Archaeal and Bacterial Type Strains, Phase II (KMG-II): from individual species to whole genera.</title>
        <authorList>
            <person name="Goeker M."/>
        </authorList>
    </citation>
    <scope>NUCLEOTIDE SEQUENCE [LARGE SCALE GENOMIC DNA]</scope>
    <source>
        <strain evidence="5 6">DSM 27372</strain>
    </source>
</reference>
<keyword evidence="6" id="KW-1185">Reference proteome</keyword>
<keyword evidence="1" id="KW-0805">Transcription regulation</keyword>
<name>A0A318UC06_9SPHI</name>
<evidence type="ECO:0000259" key="4">
    <source>
        <dbReference type="PROSITE" id="PS01124"/>
    </source>
</evidence>
<dbReference type="SMART" id="SM00342">
    <property type="entry name" value="HTH_ARAC"/>
    <property type="match status" value="1"/>
</dbReference>
<evidence type="ECO:0000256" key="2">
    <source>
        <dbReference type="ARBA" id="ARBA00023125"/>
    </source>
</evidence>
<keyword evidence="2 5" id="KW-0238">DNA-binding</keyword>
<dbReference type="Gene3D" id="1.10.10.60">
    <property type="entry name" value="Homeodomain-like"/>
    <property type="match status" value="2"/>
</dbReference>
<dbReference type="InterPro" id="IPR018060">
    <property type="entry name" value="HTH_AraC"/>
</dbReference>
<evidence type="ECO:0000313" key="6">
    <source>
        <dbReference type="Proteomes" id="UP000248198"/>
    </source>
</evidence>
<dbReference type="Pfam" id="PF07883">
    <property type="entry name" value="Cupin_2"/>
    <property type="match status" value="1"/>
</dbReference>
<dbReference type="PANTHER" id="PTHR43280">
    <property type="entry name" value="ARAC-FAMILY TRANSCRIPTIONAL REGULATOR"/>
    <property type="match status" value="1"/>
</dbReference>
<protein>
    <submittedName>
        <fullName evidence="5">AraC-like DNA-binding protein</fullName>
    </submittedName>
</protein>
<accession>A0A318UC06</accession>
<organism evidence="5 6">
    <name type="scientific">Pedobacter nutrimenti</name>
    <dbReference type="NCBI Taxonomy" id="1241337"/>
    <lineage>
        <taxon>Bacteria</taxon>
        <taxon>Pseudomonadati</taxon>
        <taxon>Bacteroidota</taxon>
        <taxon>Sphingobacteriia</taxon>
        <taxon>Sphingobacteriales</taxon>
        <taxon>Sphingobacteriaceae</taxon>
        <taxon>Pedobacter</taxon>
    </lineage>
</organism>
<evidence type="ECO:0000313" key="5">
    <source>
        <dbReference type="EMBL" id="PYF72772.1"/>
    </source>
</evidence>
<dbReference type="InterPro" id="IPR011051">
    <property type="entry name" value="RmlC_Cupin_sf"/>
</dbReference>
<dbReference type="PROSITE" id="PS01124">
    <property type="entry name" value="HTH_ARAC_FAMILY_2"/>
    <property type="match status" value="1"/>
</dbReference>
<dbReference type="InterPro" id="IPR009057">
    <property type="entry name" value="Homeodomain-like_sf"/>
</dbReference>
<dbReference type="AlphaFoldDB" id="A0A318UC06"/>
<dbReference type="SUPFAM" id="SSF46689">
    <property type="entry name" value="Homeodomain-like"/>
    <property type="match status" value="2"/>
</dbReference>
<dbReference type="InterPro" id="IPR013096">
    <property type="entry name" value="Cupin_2"/>
</dbReference>
<keyword evidence="3" id="KW-0804">Transcription</keyword>
<evidence type="ECO:0000256" key="1">
    <source>
        <dbReference type="ARBA" id="ARBA00023015"/>
    </source>
</evidence>
<comment type="caution">
    <text evidence="5">The sequence shown here is derived from an EMBL/GenBank/DDBJ whole genome shotgun (WGS) entry which is preliminary data.</text>
</comment>
<proteinExistence type="predicted"/>
<dbReference type="PANTHER" id="PTHR43280:SF27">
    <property type="entry name" value="TRANSCRIPTIONAL REGULATOR MTLR"/>
    <property type="match status" value="1"/>
</dbReference>
<dbReference type="Pfam" id="PF12833">
    <property type="entry name" value="HTH_18"/>
    <property type="match status" value="1"/>
</dbReference>
<gene>
    <name evidence="5" type="ORF">B0O44_105142</name>
</gene>
<dbReference type="Proteomes" id="UP000248198">
    <property type="component" value="Unassembled WGS sequence"/>
</dbReference>
<dbReference type="SUPFAM" id="SSF51182">
    <property type="entry name" value="RmlC-like cupins"/>
    <property type="match status" value="1"/>
</dbReference>
<feature type="domain" description="HTH araC/xylS-type" evidence="4">
    <location>
        <begin position="209"/>
        <end position="307"/>
    </location>
</feature>
<dbReference type="GO" id="GO:0003700">
    <property type="term" value="F:DNA-binding transcription factor activity"/>
    <property type="evidence" value="ECO:0007669"/>
    <property type="project" value="InterPro"/>
</dbReference>
<dbReference type="InterPro" id="IPR014710">
    <property type="entry name" value="RmlC-like_jellyroll"/>
</dbReference>